<sequence length="148" mass="16486">MPGMAMGGSQSGEGLGSRGGHPLPLGEEGLIIPKKPSNPCLESTERKNLHRELLFNQKIGKNVLGQKSELQKAMEKVKDDQKRKELEGERQNKRTALEKRLEEQANKLRMQDTEADSSLQSDLRTEESEFLRVHARVCAHSLPVGSKS</sequence>
<feature type="compositionally biased region" description="Gly residues" evidence="2">
    <location>
        <begin position="1"/>
        <end position="19"/>
    </location>
</feature>
<feature type="region of interest" description="Disordered" evidence="2">
    <location>
        <begin position="104"/>
        <end position="123"/>
    </location>
</feature>
<organism evidence="3">
    <name type="scientific">Ornithodoros turicata</name>
    <dbReference type="NCBI Taxonomy" id="34597"/>
    <lineage>
        <taxon>Eukaryota</taxon>
        <taxon>Metazoa</taxon>
        <taxon>Ecdysozoa</taxon>
        <taxon>Arthropoda</taxon>
        <taxon>Chelicerata</taxon>
        <taxon>Arachnida</taxon>
        <taxon>Acari</taxon>
        <taxon>Parasitiformes</taxon>
        <taxon>Ixodida</taxon>
        <taxon>Ixodoidea</taxon>
        <taxon>Argasidae</taxon>
        <taxon>Ornithodorinae</taxon>
        <taxon>Ornithodoros</taxon>
    </lineage>
</organism>
<feature type="region of interest" description="Disordered" evidence="2">
    <location>
        <begin position="1"/>
        <end position="44"/>
    </location>
</feature>
<protein>
    <recommendedName>
        <fullName evidence="4">Protein FAM107B</fullName>
    </recommendedName>
</protein>
<feature type="compositionally biased region" description="Low complexity" evidence="2">
    <location>
        <begin position="20"/>
        <end position="30"/>
    </location>
</feature>
<dbReference type="PANTHER" id="PTHR16768:SF5">
    <property type="entry name" value="FI14214P"/>
    <property type="match status" value="1"/>
</dbReference>
<feature type="region of interest" description="Disordered" evidence="2">
    <location>
        <begin position="66"/>
        <end position="97"/>
    </location>
</feature>
<evidence type="ECO:0000256" key="2">
    <source>
        <dbReference type="SAM" id="MobiDB-lite"/>
    </source>
</evidence>
<dbReference type="AlphaFoldDB" id="A0A2R5L435"/>
<evidence type="ECO:0008006" key="4">
    <source>
        <dbReference type="Google" id="ProtNLM"/>
    </source>
</evidence>
<dbReference type="Pfam" id="PF06625">
    <property type="entry name" value="DUF1151"/>
    <property type="match status" value="1"/>
</dbReference>
<evidence type="ECO:0000313" key="3">
    <source>
        <dbReference type="EMBL" id="MBY04249.1"/>
    </source>
</evidence>
<name>A0A2R5L435_9ACAR</name>
<dbReference type="EMBL" id="GGLE01000123">
    <property type="protein sequence ID" value="MBY04249.1"/>
    <property type="molecule type" value="Transcribed_RNA"/>
</dbReference>
<keyword evidence="1" id="KW-0175">Coiled coil</keyword>
<dbReference type="InterPro" id="IPR009533">
    <property type="entry name" value="FAM107"/>
</dbReference>
<proteinExistence type="predicted"/>
<reference evidence="3" key="1">
    <citation type="submission" date="2018-03" db="EMBL/GenBank/DDBJ databases">
        <title>The relapsing fever spirochete Borrelia turicatae persists in the highly oxidative environment of its soft-bodied tick vector.</title>
        <authorList>
            <person name="Bourret T.J."/>
            <person name="Boyle W.K."/>
            <person name="Valenzuela J.G."/>
            <person name="Oliveira F."/>
            <person name="Lopez J.E."/>
        </authorList>
    </citation>
    <scope>NUCLEOTIDE SEQUENCE</scope>
    <source>
        <strain evidence="3">Kansas strain/isolate</strain>
        <tissue evidence="3">Salivary glands</tissue>
    </source>
</reference>
<evidence type="ECO:0000256" key="1">
    <source>
        <dbReference type="ARBA" id="ARBA00023054"/>
    </source>
</evidence>
<dbReference type="PANTHER" id="PTHR16768">
    <property type="entry name" value="DOWN REGULATED IN RENAL CARCINOMA 1/TU3A"/>
    <property type="match status" value="1"/>
</dbReference>
<feature type="compositionally biased region" description="Basic and acidic residues" evidence="2">
    <location>
        <begin position="69"/>
        <end position="97"/>
    </location>
</feature>
<accession>A0A2R5L435</accession>